<evidence type="ECO:0000259" key="1">
    <source>
        <dbReference type="PROSITE" id="PS50878"/>
    </source>
</evidence>
<sequence length="654" mass="74885">MNGSLFNLDSHCRVIRVFPTKKRPDVFQAILEIDRLAYETVMKRGGLVVGYDHCVVYDALEECTRFRSGQNPSLLDLILISNPDLATNLNYLPPVGKSDHVLLEFNIQVAISISPKKTSVTKTFLDFDKLNHLLSSVDWENELSSDSLDDNWLKFRNMLLIWQIKCSVSKTYITNPSKPWLNPKIFALIGQKKSLWQKFRRSLSIEDYESHRKLSNTLSKQIKLAKKGYEERIVNSDNPKSLFKFVRRVLAIEAKEFRLKRADDTLTTSDYETANLFAHTFSHIYNHTLSQSKLPDHEVTPGRIITDVSFDRESILRKLQTIKPTACPGPDNISPSILRNCSHPLSFPLSLLMEQSFHSSTLPCDWRTAYITPIHKSGNRLKANNYRPISLTSSVVKIMESIIVDRLDSFTSEFAIIPKEQYGFTKGKSVETNLLSCLNDWSSLVDLGKSVDVVYLDFAKAFDKVPINLLITKLKTHGISGRLLAWITHFLSDRKFSVKVNGVLSDFFDVLSGVPQGSVLGPKLFLLYTADIPGLFLSPCAMFADDIKLYNDTDNSFTLQEDLNKILCWSESWGLPLNKNKCVVLHIGKKKYWKANSRMYILHQCFTKSNLPLMSKLFKIFVRPVLEFAHPVWFPDRLQDLEVYERVQRFEDMG</sequence>
<evidence type="ECO:0000313" key="2">
    <source>
        <dbReference type="EMBL" id="KAH0807687.1"/>
    </source>
</evidence>
<organism evidence="3 4">
    <name type="scientific">Tenebrio molitor</name>
    <name type="common">Yellow mealworm beetle</name>
    <dbReference type="NCBI Taxonomy" id="7067"/>
    <lineage>
        <taxon>Eukaryota</taxon>
        <taxon>Metazoa</taxon>
        <taxon>Ecdysozoa</taxon>
        <taxon>Arthropoda</taxon>
        <taxon>Hexapoda</taxon>
        <taxon>Insecta</taxon>
        <taxon>Pterygota</taxon>
        <taxon>Neoptera</taxon>
        <taxon>Endopterygota</taxon>
        <taxon>Coleoptera</taxon>
        <taxon>Polyphaga</taxon>
        <taxon>Cucujiformia</taxon>
        <taxon>Tenebrionidae</taxon>
        <taxon>Tenebrio</taxon>
    </lineage>
</organism>
<reference evidence="3" key="2">
    <citation type="submission" date="2021-08" db="EMBL/GenBank/DDBJ databases">
        <authorList>
            <person name="Eriksson T."/>
        </authorList>
    </citation>
    <scope>NUCLEOTIDE SEQUENCE</scope>
    <source>
        <strain evidence="3">Stoneville</strain>
        <tissue evidence="3">Whole head</tissue>
    </source>
</reference>
<gene>
    <name evidence="3" type="ORF">GEV33_015103</name>
    <name evidence="2" type="ORF">GEV33_015104</name>
</gene>
<accession>A0A8J6H3Y3</accession>
<dbReference type="PANTHER" id="PTHR47510">
    <property type="entry name" value="REVERSE TRANSCRIPTASE DOMAIN-CONTAINING PROTEIN"/>
    <property type="match status" value="1"/>
</dbReference>
<dbReference type="GO" id="GO:0071897">
    <property type="term" value="P:DNA biosynthetic process"/>
    <property type="evidence" value="ECO:0007669"/>
    <property type="project" value="UniProtKB-ARBA"/>
</dbReference>
<name>A0A8J6H3Y3_TENMO</name>
<proteinExistence type="predicted"/>
<keyword evidence="4" id="KW-1185">Reference proteome</keyword>
<feature type="domain" description="Reverse transcriptase" evidence="1">
    <location>
        <begin position="355"/>
        <end position="598"/>
    </location>
</feature>
<reference evidence="3" key="1">
    <citation type="journal article" date="2020" name="J Insects Food Feed">
        <title>The yellow mealworm (Tenebrio molitor) genome: a resource for the emerging insects as food and feed industry.</title>
        <authorList>
            <person name="Eriksson T."/>
            <person name="Andere A."/>
            <person name="Kelstrup H."/>
            <person name="Emery V."/>
            <person name="Picard C."/>
        </authorList>
    </citation>
    <scope>NUCLEOTIDE SEQUENCE</scope>
    <source>
        <strain evidence="3">Stoneville</strain>
        <tissue evidence="3">Whole head</tissue>
    </source>
</reference>
<protein>
    <recommendedName>
        <fullName evidence="1">Reverse transcriptase domain-containing protein</fullName>
    </recommendedName>
</protein>
<dbReference type="AlphaFoldDB" id="A0A8J6H3Y3"/>
<dbReference type="SUPFAM" id="SSF56672">
    <property type="entry name" value="DNA/RNA polymerases"/>
    <property type="match status" value="1"/>
</dbReference>
<dbReference type="EMBL" id="JABDTM020029892">
    <property type="protein sequence ID" value="KAH0807688.1"/>
    <property type="molecule type" value="Genomic_DNA"/>
</dbReference>
<evidence type="ECO:0000313" key="3">
    <source>
        <dbReference type="EMBL" id="KAH0807688.1"/>
    </source>
</evidence>
<dbReference type="Proteomes" id="UP000719412">
    <property type="component" value="Unassembled WGS sequence"/>
</dbReference>
<comment type="caution">
    <text evidence="3">The sequence shown here is derived from an EMBL/GenBank/DDBJ whole genome shotgun (WGS) entry which is preliminary data.</text>
</comment>
<dbReference type="EMBL" id="JABDTM020029893">
    <property type="protein sequence ID" value="KAH0807687.1"/>
    <property type="molecule type" value="Genomic_DNA"/>
</dbReference>
<dbReference type="InterPro" id="IPR043502">
    <property type="entry name" value="DNA/RNA_pol_sf"/>
</dbReference>
<dbReference type="Pfam" id="PF00078">
    <property type="entry name" value="RVT_1"/>
    <property type="match status" value="1"/>
</dbReference>
<dbReference type="CDD" id="cd01650">
    <property type="entry name" value="RT_nLTR_like"/>
    <property type="match status" value="1"/>
</dbReference>
<dbReference type="PROSITE" id="PS50878">
    <property type="entry name" value="RT_POL"/>
    <property type="match status" value="1"/>
</dbReference>
<dbReference type="InterPro" id="IPR000477">
    <property type="entry name" value="RT_dom"/>
</dbReference>
<evidence type="ECO:0000313" key="4">
    <source>
        <dbReference type="Proteomes" id="UP000719412"/>
    </source>
</evidence>
<dbReference type="PANTHER" id="PTHR47510:SF3">
    <property type="entry name" value="ENDO_EXONUCLEASE_PHOSPHATASE DOMAIN-CONTAINING PROTEIN"/>
    <property type="match status" value="1"/>
</dbReference>